<name>G2ZMT9_9RALS</name>
<reference evidence="1" key="1">
    <citation type="journal article" date="2011" name="PLoS ONE">
        <title>Ralstonia syzygii, the Blood Disease Bacterium and some Asian R. solanacearum strains form a single genomic species despite divergent lifestyles.</title>
        <authorList>
            <person name="Remenant B."/>
            <person name="de Cambiaire J.C."/>
            <person name="Cellier G."/>
            <person name="Jacobs J.M."/>
            <person name="Mangenot S."/>
            <person name="Barbe V."/>
            <person name="Lajus A."/>
            <person name="Vallenet D."/>
            <person name="Medigue C."/>
            <person name="Fegan M."/>
            <person name="Allen C."/>
            <person name="Prior P."/>
        </authorList>
    </citation>
    <scope>NUCLEOTIDE SEQUENCE</scope>
    <source>
        <strain evidence="1">R229</strain>
    </source>
</reference>
<accession>G2ZMT9</accession>
<proteinExistence type="predicted"/>
<sequence length="72" mass="8152">MDAMLSNSVLAEKVMYRLSMLAHEKIERSRTNSTLRLFSKKNRIAEASKIDVPAVKACPSWRTKAALKTTKK</sequence>
<evidence type="ECO:0000313" key="1">
    <source>
        <dbReference type="EMBL" id="CCA80352.1"/>
    </source>
</evidence>
<reference evidence="1" key="2">
    <citation type="submission" date="2011-04" db="EMBL/GenBank/DDBJ databases">
        <authorList>
            <person name="Genoscope - CEA"/>
        </authorList>
    </citation>
    <scope>NUCLEOTIDE SEQUENCE</scope>
    <source>
        <strain evidence="1">R229</strain>
    </source>
</reference>
<dbReference type="AlphaFoldDB" id="G2ZMT9"/>
<dbReference type="EMBL" id="FR854066">
    <property type="protein sequence ID" value="CCA80352.1"/>
    <property type="molecule type" value="Genomic_DNA"/>
</dbReference>
<gene>
    <name evidence="1" type="ORF">BDB_100031</name>
</gene>
<organism evidence="1">
    <name type="scientific">blood disease bacterium R229</name>
    <dbReference type="NCBI Taxonomy" id="741978"/>
    <lineage>
        <taxon>Bacteria</taxon>
        <taxon>Pseudomonadati</taxon>
        <taxon>Pseudomonadota</taxon>
        <taxon>Betaproteobacteria</taxon>
        <taxon>Burkholderiales</taxon>
        <taxon>Burkholderiaceae</taxon>
        <taxon>Ralstonia</taxon>
        <taxon>Ralstonia solanacearum species complex</taxon>
    </lineage>
</organism>
<protein>
    <submittedName>
        <fullName evidence="1">Uncharacterized protein</fullName>
    </submittedName>
</protein>